<accession>A0AAV0IQ67</accession>
<keyword evidence="2" id="KW-1185">Reference proteome</keyword>
<evidence type="ECO:0000313" key="1">
    <source>
        <dbReference type="EMBL" id="CAI0399750.1"/>
    </source>
</evidence>
<dbReference type="SUPFAM" id="SSF53756">
    <property type="entry name" value="UDP-Glycosyltransferase/glycogen phosphorylase"/>
    <property type="match status" value="1"/>
</dbReference>
<name>A0AAV0IQ67_9ROSI</name>
<dbReference type="Gene3D" id="3.40.50.2000">
    <property type="entry name" value="Glycogen Phosphorylase B"/>
    <property type="match status" value="1"/>
</dbReference>
<dbReference type="Proteomes" id="UP001154282">
    <property type="component" value="Unassembled WGS sequence"/>
</dbReference>
<gene>
    <name evidence="1" type="ORF">LITE_LOCUS10462</name>
</gene>
<proteinExistence type="predicted"/>
<comment type="caution">
    <text evidence="1">The sequence shown here is derived from an EMBL/GenBank/DDBJ whole genome shotgun (WGS) entry which is preliminary data.</text>
</comment>
<protein>
    <submittedName>
        <fullName evidence="1">Uncharacterized protein</fullName>
    </submittedName>
</protein>
<dbReference type="AlphaFoldDB" id="A0AAV0IQ67"/>
<sequence>MEPKEIVWIPFLGFLLHKFLNLKTLFQKNNLRAGTCLGMHFPVEGIEPFFSRRVLESLQLEFDSGSIFCWGSHVDSTQIVEDWGIGCEVDIHLKQETKISRAEIARIVEQFMDSGSKVGQRMRTRASELGDICNSAVAEGGSSRRVGGLGDRARAGDMACGPSSLWANNEAGLLPTPTTQDMAARRGKANMPVYDNVGPLNYEEEGSRAWVPNGLGLLV</sequence>
<organism evidence="1 2">
    <name type="scientific">Linum tenue</name>
    <dbReference type="NCBI Taxonomy" id="586396"/>
    <lineage>
        <taxon>Eukaryota</taxon>
        <taxon>Viridiplantae</taxon>
        <taxon>Streptophyta</taxon>
        <taxon>Embryophyta</taxon>
        <taxon>Tracheophyta</taxon>
        <taxon>Spermatophyta</taxon>
        <taxon>Magnoliopsida</taxon>
        <taxon>eudicotyledons</taxon>
        <taxon>Gunneridae</taxon>
        <taxon>Pentapetalae</taxon>
        <taxon>rosids</taxon>
        <taxon>fabids</taxon>
        <taxon>Malpighiales</taxon>
        <taxon>Linaceae</taxon>
        <taxon>Linum</taxon>
    </lineage>
</organism>
<dbReference type="EMBL" id="CAMGYJ010000004">
    <property type="protein sequence ID" value="CAI0399750.1"/>
    <property type="molecule type" value="Genomic_DNA"/>
</dbReference>
<evidence type="ECO:0000313" key="2">
    <source>
        <dbReference type="Proteomes" id="UP001154282"/>
    </source>
</evidence>
<reference evidence="1" key="1">
    <citation type="submission" date="2022-08" db="EMBL/GenBank/DDBJ databases">
        <authorList>
            <person name="Gutierrez-Valencia J."/>
        </authorList>
    </citation>
    <scope>NUCLEOTIDE SEQUENCE</scope>
</reference>